<reference evidence="1 2" key="1">
    <citation type="submission" date="2019-07" db="EMBL/GenBank/DDBJ databases">
        <title>Finished genome of Venturia effusa.</title>
        <authorList>
            <person name="Young C.A."/>
            <person name="Cox M.P."/>
            <person name="Ganley A.R.D."/>
            <person name="David W.J."/>
        </authorList>
    </citation>
    <scope>NUCLEOTIDE SEQUENCE [LARGE SCALE GENOMIC DNA]</scope>
    <source>
        <strain evidence="2">albino</strain>
    </source>
</reference>
<evidence type="ECO:0000313" key="2">
    <source>
        <dbReference type="Proteomes" id="UP000316270"/>
    </source>
</evidence>
<evidence type="ECO:0000313" key="1">
    <source>
        <dbReference type="EMBL" id="QDS68169.1"/>
    </source>
</evidence>
<keyword evidence="2" id="KW-1185">Reference proteome</keyword>
<accession>A0A517KXR4</accession>
<name>A0A517KXR4_9PEZI</name>
<protein>
    <submittedName>
        <fullName evidence="1">Uncharacterized protein</fullName>
    </submittedName>
</protein>
<gene>
    <name evidence="1" type="ORF">FKW77_010414</name>
</gene>
<sequence>MSSRVPQTSSGRGGGGFDERVWLEYTHKSGGSIQYCVIEKNVDTWLERSSRINWVYGVSADDEWALIPVGRFAAVTWATMIFEEILPQYNIGAGYDDEEKLGCGRCFSQSRYVHAPADGNFASCTAAENW</sequence>
<proteinExistence type="predicted"/>
<dbReference type="AlphaFoldDB" id="A0A517KXR4"/>
<dbReference type="EMBL" id="CP042185">
    <property type="protein sequence ID" value="QDS68169.1"/>
    <property type="molecule type" value="Genomic_DNA"/>
</dbReference>
<organism evidence="1 2">
    <name type="scientific">Venturia effusa</name>
    <dbReference type="NCBI Taxonomy" id="50376"/>
    <lineage>
        <taxon>Eukaryota</taxon>
        <taxon>Fungi</taxon>
        <taxon>Dikarya</taxon>
        <taxon>Ascomycota</taxon>
        <taxon>Pezizomycotina</taxon>
        <taxon>Dothideomycetes</taxon>
        <taxon>Pleosporomycetidae</taxon>
        <taxon>Venturiales</taxon>
        <taxon>Venturiaceae</taxon>
        <taxon>Venturia</taxon>
    </lineage>
</organism>
<dbReference type="Proteomes" id="UP000316270">
    <property type="component" value="Chromosome 1"/>
</dbReference>